<evidence type="ECO:0000313" key="3">
    <source>
        <dbReference type="Proteomes" id="UP000619033"/>
    </source>
</evidence>
<evidence type="ECO:0008006" key="4">
    <source>
        <dbReference type="Google" id="ProtNLM"/>
    </source>
</evidence>
<organism evidence="2 3">
    <name type="scientific">Fuscibacter oryzae</name>
    <dbReference type="NCBI Taxonomy" id="2803939"/>
    <lineage>
        <taxon>Bacteria</taxon>
        <taxon>Pseudomonadati</taxon>
        <taxon>Pseudomonadota</taxon>
        <taxon>Alphaproteobacteria</taxon>
        <taxon>Rhodobacterales</taxon>
        <taxon>Paracoccaceae</taxon>
        <taxon>Fuscibacter</taxon>
    </lineage>
</organism>
<dbReference type="EMBL" id="JAESVP010000002">
    <property type="protein sequence ID" value="MBL4927287.1"/>
    <property type="molecule type" value="Genomic_DNA"/>
</dbReference>
<accession>A0A8J7ST84</accession>
<dbReference type="AlphaFoldDB" id="A0A8J7ST84"/>
<dbReference type="Proteomes" id="UP000619033">
    <property type="component" value="Unassembled WGS sequence"/>
</dbReference>
<name>A0A8J7ST84_9RHOB</name>
<comment type="caution">
    <text evidence="2">The sequence shown here is derived from an EMBL/GenBank/DDBJ whole genome shotgun (WGS) entry which is preliminary data.</text>
</comment>
<keyword evidence="1" id="KW-0732">Signal</keyword>
<evidence type="ECO:0000313" key="2">
    <source>
        <dbReference type="EMBL" id="MBL4927287.1"/>
    </source>
</evidence>
<sequence length="127" mass="14225">MLRSACTSPTKFIISAAVGLFFVSSPVSAQEFMTQAELLATIPGRTIQAKTDKGVPWAQAYSAGKKKGNIAVNFNGEMLKSKWYVKDDQWCEDWGDGKACWDVERVDANSLRMYENGKPKKNLWKLK</sequence>
<protein>
    <recommendedName>
        <fullName evidence="4">DUF995 domain-containing protein</fullName>
    </recommendedName>
</protein>
<feature type="chain" id="PRO_5035317048" description="DUF995 domain-containing protein" evidence="1">
    <location>
        <begin position="30"/>
        <end position="127"/>
    </location>
</feature>
<feature type="signal peptide" evidence="1">
    <location>
        <begin position="1"/>
        <end position="29"/>
    </location>
</feature>
<gene>
    <name evidence="2" type="ORF">JI744_04135</name>
</gene>
<evidence type="ECO:0000256" key="1">
    <source>
        <dbReference type="SAM" id="SignalP"/>
    </source>
</evidence>
<reference evidence="2" key="1">
    <citation type="submission" date="2021-01" db="EMBL/GenBank/DDBJ databases">
        <title>Genome seq and assembly of Tabrizicola sp. KVB23.</title>
        <authorList>
            <person name="Chhetri G."/>
        </authorList>
    </citation>
    <scope>NUCLEOTIDE SEQUENCE</scope>
    <source>
        <strain evidence="2">KVB23</strain>
    </source>
</reference>
<dbReference type="RefSeq" id="WP_202658433.1">
    <property type="nucleotide sequence ID" value="NZ_JAESVP010000002.1"/>
</dbReference>
<keyword evidence="3" id="KW-1185">Reference proteome</keyword>
<proteinExistence type="predicted"/>